<gene>
    <name evidence="3" type="ORF">H8718_06635</name>
</gene>
<dbReference type="PANTHER" id="PTHR46558">
    <property type="entry name" value="TRACRIPTIONAL REGULATORY PROTEIN-RELATED-RELATED"/>
    <property type="match status" value="1"/>
</dbReference>
<dbReference type="InterPro" id="IPR010982">
    <property type="entry name" value="Lambda_DNA-bd_dom_sf"/>
</dbReference>
<dbReference type="Proteomes" id="UP000655830">
    <property type="component" value="Unassembled WGS sequence"/>
</dbReference>
<dbReference type="Pfam" id="PF01381">
    <property type="entry name" value="HTH_3"/>
    <property type="match status" value="1"/>
</dbReference>
<organism evidence="3 4">
    <name type="scientific">Zhenhengia yiwuensis</name>
    <dbReference type="NCBI Taxonomy" id="2763666"/>
    <lineage>
        <taxon>Bacteria</taxon>
        <taxon>Bacillati</taxon>
        <taxon>Bacillota</taxon>
        <taxon>Clostridia</taxon>
        <taxon>Lachnospirales</taxon>
        <taxon>Lachnospiraceae</taxon>
        <taxon>Zhenhengia</taxon>
    </lineage>
</organism>
<comment type="caution">
    <text evidence="3">The sequence shown here is derived from an EMBL/GenBank/DDBJ whole genome shotgun (WGS) entry which is preliminary data.</text>
</comment>
<dbReference type="SMART" id="SM00530">
    <property type="entry name" value="HTH_XRE"/>
    <property type="match status" value="1"/>
</dbReference>
<proteinExistence type="predicted"/>
<evidence type="ECO:0000313" key="3">
    <source>
        <dbReference type="EMBL" id="MBC8579202.1"/>
    </source>
</evidence>
<accession>A0A926ICZ0</accession>
<dbReference type="RefSeq" id="WP_249332346.1">
    <property type="nucleotide sequence ID" value="NZ_JACRSY010000008.1"/>
</dbReference>
<dbReference type="AlphaFoldDB" id="A0A926ICZ0"/>
<sequence>MNYETLGKVIANLRKEKGVTQEDLAKKVGISTQAVSKWECGGMPDAELLPQIADYFNVSIDRLFGREESNYSDLKAKIAQHISSFEQEERFNQAMEYCWEIEKALGGVKGITRPLKLELDVNQDNYTHSQMQFQSGISTFSLSKNMPYFFIMPEPVDGWEKGFLKREEYVNLFKLLGDSDVLNSLFLLYKRDNKPFTVRLLETNLKISAEKAKQLIETLKLYKLVTETEIDLDDVVQTIYNFNPNPAFIFLLAITKEIIKRPNHFINFCTSRDKKYL</sequence>
<dbReference type="InterPro" id="IPR001387">
    <property type="entry name" value="Cro/C1-type_HTH"/>
</dbReference>
<name>A0A926ICZ0_9FIRM</name>
<dbReference type="SUPFAM" id="SSF47413">
    <property type="entry name" value="lambda repressor-like DNA-binding domains"/>
    <property type="match status" value="1"/>
</dbReference>
<protein>
    <submittedName>
        <fullName evidence="3">Helix-turn-helix transcriptional regulator</fullName>
    </submittedName>
</protein>
<dbReference type="EMBL" id="JACRSY010000008">
    <property type="protein sequence ID" value="MBC8579202.1"/>
    <property type="molecule type" value="Genomic_DNA"/>
</dbReference>
<dbReference type="Gene3D" id="1.10.260.40">
    <property type="entry name" value="lambda repressor-like DNA-binding domains"/>
    <property type="match status" value="1"/>
</dbReference>
<dbReference type="GO" id="GO:0003677">
    <property type="term" value="F:DNA binding"/>
    <property type="evidence" value="ECO:0007669"/>
    <property type="project" value="UniProtKB-KW"/>
</dbReference>
<dbReference type="PANTHER" id="PTHR46558:SF11">
    <property type="entry name" value="HTH-TYPE TRANSCRIPTIONAL REGULATOR XRE"/>
    <property type="match status" value="1"/>
</dbReference>
<dbReference type="PROSITE" id="PS50943">
    <property type="entry name" value="HTH_CROC1"/>
    <property type="match status" value="1"/>
</dbReference>
<evidence type="ECO:0000256" key="1">
    <source>
        <dbReference type="ARBA" id="ARBA00023125"/>
    </source>
</evidence>
<evidence type="ECO:0000259" key="2">
    <source>
        <dbReference type="PROSITE" id="PS50943"/>
    </source>
</evidence>
<evidence type="ECO:0000313" key="4">
    <source>
        <dbReference type="Proteomes" id="UP000655830"/>
    </source>
</evidence>
<reference evidence="3" key="1">
    <citation type="submission" date="2020-08" db="EMBL/GenBank/DDBJ databases">
        <title>Genome public.</title>
        <authorList>
            <person name="Liu C."/>
            <person name="Sun Q."/>
        </authorList>
    </citation>
    <scope>NUCLEOTIDE SEQUENCE</scope>
    <source>
        <strain evidence="3">NSJ-12</strain>
    </source>
</reference>
<keyword evidence="4" id="KW-1185">Reference proteome</keyword>
<keyword evidence="1" id="KW-0238">DNA-binding</keyword>
<feature type="domain" description="HTH cro/C1-type" evidence="2">
    <location>
        <begin position="10"/>
        <end position="63"/>
    </location>
</feature>
<dbReference type="CDD" id="cd00093">
    <property type="entry name" value="HTH_XRE"/>
    <property type="match status" value="1"/>
</dbReference>